<dbReference type="InterPro" id="IPR013105">
    <property type="entry name" value="TPR_2"/>
</dbReference>
<evidence type="ECO:0000256" key="1">
    <source>
        <dbReference type="ARBA" id="ARBA00022737"/>
    </source>
</evidence>
<name>A0A803LFH3_CHEQI</name>
<protein>
    <submittedName>
        <fullName evidence="5">Uncharacterized protein</fullName>
    </submittedName>
</protein>
<organism evidence="5 6">
    <name type="scientific">Chenopodium quinoa</name>
    <name type="common">Quinoa</name>
    <dbReference type="NCBI Taxonomy" id="63459"/>
    <lineage>
        <taxon>Eukaryota</taxon>
        <taxon>Viridiplantae</taxon>
        <taxon>Streptophyta</taxon>
        <taxon>Embryophyta</taxon>
        <taxon>Tracheophyta</taxon>
        <taxon>Spermatophyta</taxon>
        <taxon>Magnoliopsida</taxon>
        <taxon>eudicotyledons</taxon>
        <taxon>Gunneridae</taxon>
        <taxon>Pentapetalae</taxon>
        <taxon>Caryophyllales</taxon>
        <taxon>Chenopodiaceae</taxon>
        <taxon>Chenopodioideae</taxon>
        <taxon>Atripliceae</taxon>
        <taxon>Chenopodium</taxon>
    </lineage>
</organism>
<reference evidence="5" key="1">
    <citation type="journal article" date="2017" name="Nature">
        <title>The genome of Chenopodium quinoa.</title>
        <authorList>
            <person name="Jarvis D.E."/>
            <person name="Ho Y.S."/>
            <person name="Lightfoot D.J."/>
            <person name="Schmoeckel S.M."/>
            <person name="Li B."/>
            <person name="Borm T.J.A."/>
            <person name="Ohyanagi H."/>
            <person name="Mineta K."/>
            <person name="Michell C.T."/>
            <person name="Saber N."/>
            <person name="Kharbatia N.M."/>
            <person name="Rupper R.R."/>
            <person name="Sharp A.R."/>
            <person name="Dally N."/>
            <person name="Boughton B.A."/>
            <person name="Woo Y.H."/>
            <person name="Gao G."/>
            <person name="Schijlen E.G.W.M."/>
            <person name="Guo X."/>
            <person name="Momin A.A."/>
            <person name="Negrao S."/>
            <person name="Al-Babili S."/>
            <person name="Gehring C."/>
            <person name="Roessner U."/>
            <person name="Jung C."/>
            <person name="Murphy K."/>
            <person name="Arold S.T."/>
            <person name="Gojobori T."/>
            <person name="van der Linden C.G."/>
            <person name="van Loo E.N."/>
            <person name="Jellen E.N."/>
            <person name="Maughan P.J."/>
            <person name="Tester M."/>
        </authorList>
    </citation>
    <scope>NUCLEOTIDE SEQUENCE [LARGE SCALE GENOMIC DNA]</scope>
    <source>
        <strain evidence="5">cv. PI 614886</strain>
    </source>
</reference>
<dbReference type="Proteomes" id="UP000596660">
    <property type="component" value="Unplaced"/>
</dbReference>
<dbReference type="SUPFAM" id="SSF48452">
    <property type="entry name" value="TPR-like"/>
    <property type="match status" value="1"/>
</dbReference>
<dbReference type="EnsemblPlants" id="AUR62011929-RA">
    <property type="protein sequence ID" value="AUR62011929-RA:cds"/>
    <property type="gene ID" value="AUR62011929"/>
</dbReference>
<keyword evidence="3" id="KW-0040">ANK repeat</keyword>
<feature type="repeat" description="ANK" evidence="3">
    <location>
        <begin position="162"/>
        <end position="194"/>
    </location>
</feature>
<dbReference type="Gene3D" id="1.25.40.20">
    <property type="entry name" value="Ankyrin repeat-containing domain"/>
    <property type="match status" value="2"/>
</dbReference>
<dbReference type="OMA" id="KEACHAF"/>
<dbReference type="InterPro" id="IPR002110">
    <property type="entry name" value="Ankyrin_rpt"/>
</dbReference>
<proteinExistence type="predicted"/>
<dbReference type="Pfam" id="PF00023">
    <property type="entry name" value="Ank"/>
    <property type="match status" value="1"/>
</dbReference>
<dbReference type="PROSITE" id="PS50005">
    <property type="entry name" value="TPR"/>
    <property type="match status" value="1"/>
</dbReference>
<dbReference type="PANTHER" id="PTHR46224:SF67">
    <property type="entry name" value="HSP70-HSP90 ORGANIZING PROTEIN 3-LIKE"/>
    <property type="match status" value="1"/>
</dbReference>
<dbReference type="InterPro" id="IPR019734">
    <property type="entry name" value="TPR_rpt"/>
</dbReference>
<keyword evidence="2 4" id="KW-0802">TPR repeat</keyword>
<evidence type="ECO:0000313" key="6">
    <source>
        <dbReference type="Proteomes" id="UP000596660"/>
    </source>
</evidence>
<feature type="repeat" description="TPR" evidence="4">
    <location>
        <begin position="322"/>
        <end position="355"/>
    </location>
</feature>
<dbReference type="AlphaFoldDB" id="A0A803LFH3"/>
<gene>
    <name evidence="5" type="primary">LOC110734618</name>
</gene>
<dbReference type="OrthoDB" id="412869at2759"/>
<dbReference type="SMART" id="SM00028">
    <property type="entry name" value="TPR"/>
    <property type="match status" value="3"/>
</dbReference>
<evidence type="ECO:0000256" key="3">
    <source>
        <dbReference type="PROSITE-ProRule" id="PRU00023"/>
    </source>
</evidence>
<dbReference type="RefSeq" id="XP_021770469.1">
    <property type="nucleotide sequence ID" value="XM_021914777.1"/>
</dbReference>
<dbReference type="PROSITE" id="PS50297">
    <property type="entry name" value="ANK_REP_REGION"/>
    <property type="match status" value="3"/>
</dbReference>
<dbReference type="PROSITE" id="PS50088">
    <property type="entry name" value="ANK_REPEAT"/>
    <property type="match status" value="3"/>
</dbReference>
<feature type="repeat" description="ANK" evidence="3">
    <location>
        <begin position="59"/>
        <end position="92"/>
    </location>
</feature>
<dbReference type="InterPro" id="IPR051616">
    <property type="entry name" value="Cul2-RING_E3_ligase_SR"/>
</dbReference>
<dbReference type="KEGG" id="cqi:110734618"/>
<keyword evidence="1" id="KW-0677">Repeat</keyword>
<keyword evidence="6" id="KW-1185">Reference proteome</keyword>
<evidence type="ECO:0000256" key="2">
    <source>
        <dbReference type="ARBA" id="ARBA00022803"/>
    </source>
</evidence>
<dbReference type="Gene3D" id="1.25.40.10">
    <property type="entry name" value="Tetratricopeptide repeat domain"/>
    <property type="match status" value="1"/>
</dbReference>
<dbReference type="SMART" id="SM00248">
    <property type="entry name" value="ANK"/>
    <property type="match status" value="6"/>
</dbReference>
<dbReference type="PANTHER" id="PTHR46224">
    <property type="entry name" value="ANKYRIN REPEAT FAMILY PROTEIN"/>
    <property type="match status" value="1"/>
</dbReference>
<evidence type="ECO:0000313" key="5">
    <source>
        <dbReference type="EnsemblPlants" id="AUR62011929-RA:cds"/>
    </source>
</evidence>
<accession>A0A803LFH3</accession>
<dbReference type="Pfam" id="PF12796">
    <property type="entry name" value="Ank_2"/>
    <property type="match status" value="2"/>
</dbReference>
<dbReference type="Pfam" id="PF07719">
    <property type="entry name" value="TPR_2"/>
    <property type="match status" value="1"/>
</dbReference>
<dbReference type="GeneID" id="110734618"/>
<evidence type="ECO:0000256" key="4">
    <source>
        <dbReference type="PROSITE-ProRule" id="PRU00339"/>
    </source>
</evidence>
<dbReference type="InterPro" id="IPR036770">
    <property type="entry name" value="Ankyrin_rpt-contain_sf"/>
</dbReference>
<dbReference type="PRINTS" id="PR01415">
    <property type="entry name" value="ANKYRIN"/>
</dbReference>
<dbReference type="SUPFAM" id="SSF48403">
    <property type="entry name" value="Ankyrin repeat"/>
    <property type="match status" value="1"/>
</dbReference>
<sequence>MDKYCKQKAKQLLRANELLRAKDIRGRSVLHIAAAGGDTALCKFFLKTVKIDVNITDFKGHTPLHYAIAEGHNFMASSFLLNQGANPNLASDAGLTPLYYAAVKGKKDQMKLLVLKGAQVDAPSLIKGTPLRFAAEYGVKEGVKFLLDHKANAGADPNLSLQGESPLTMAVLVDDAEIIKCLLKAGADANAIDFYDFTPIELAAKAGKVALINILFDATARIPHIPNWSCQGILEYTNSEEAIEKRVSKVISKFLGARDRGTQALEANDYQSAIYWFTEAITTFPLEPCVYVDRSLCWMRLNDAKRALSDAEQCIKLEPEFWRGHYRSGEAHRMLQDYDMAKEAFKTAIKFCPENKELQDAYSEVLLEEAMPVGERDRRRPIADYDPSLF</sequence>
<dbReference type="InterPro" id="IPR011990">
    <property type="entry name" value="TPR-like_helical_dom_sf"/>
</dbReference>
<dbReference type="Gramene" id="AUR62011929-RA">
    <property type="protein sequence ID" value="AUR62011929-RA:cds"/>
    <property type="gene ID" value="AUR62011929"/>
</dbReference>
<reference evidence="5" key="2">
    <citation type="submission" date="2021-03" db="UniProtKB">
        <authorList>
            <consortium name="EnsemblPlants"/>
        </authorList>
    </citation>
    <scope>IDENTIFICATION</scope>
</reference>
<feature type="repeat" description="ANK" evidence="3">
    <location>
        <begin position="93"/>
        <end position="125"/>
    </location>
</feature>